<proteinExistence type="inferred from homology"/>
<dbReference type="InterPro" id="IPR019800">
    <property type="entry name" value="Glyco_hydro_3_AS"/>
</dbReference>
<evidence type="ECO:0000256" key="3">
    <source>
        <dbReference type="ARBA" id="ARBA00023295"/>
    </source>
</evidence>
<keyword evidence="7" id="KW-1185">Reference proteome</keyword>
<evidence type="ECO:0000256" key="2">
    <source>
        <dbReference type="ARBA" id="ARBA00022801"/>
    </source>
</evidence>
<keyword evidence="3" id="KW-0326">Glycosidase</keyword>
<evidence type="ECO:0000259" key="5">
    <source>
        <dbReference type="Pfam" id="PF00933"/>
    </source>
</evidence>
<protein>
    <recommendedName>
        <fullName evidence="5">Glycoside hydrolase family 3 N-terminal domain-containing protein</fullName>
    </recommendedName>
</protein>
<organism evidence="6 7">
    <name type="scientific">Phototrophicus methaneseepsis</name>
    <dbReference type="NCBI Taxonomy" id="2710758"/>
    <lineage>
        <taxon>Bacteria</taxon>
        <taxon>Bacillati</taxon>
        <taxon>Chloroflexota</taxon>
        <taxon>Candidatus Thermofontia</taxon>
        <taxon>Phototrophicales</taxon>
        <taxon>Phototrophicaceae</taxon>
        <taxon>Phototrophicus</taxon>
    </lineage>
</organism>
<reference evidence="6 7" key="1">
    <citation type="submission" date="2020-02" db="EMBL/GenBank/DDBJ databases">
        <authorList>
            <person name="Zheng R.K."/>
            <person name="Sun C.M."/>
        </authorList>
    </citation>
    <scope>NUCLEOTIDE SEQUENCE [LARGE SCALE GENOMIC DNA]</scope>
    <source>
        <strain evidence="7">rifampicinis</strain>
    </source>
</reference>
<dbReference type="PANTHER" id="PTHR30480:SF16">
    <property type="entry name" value="GLYCOSIDE HYDROLASE FAMILY 3 DOMAIN PROTEIN"/>
    <property type="match status" value="1"/>
</dbReference>
<dbReference type="SUPFAM" id="SSF51445">
    <property type="entry name" value="(Trans)glycosidases"/>
    <property type="match status" value="1"/>
</dbReference>
<dbReference type="InterPro" id="IPR001764">
    <property type="entry name" value="Glyco_hydro_3_N"/>
</dbReference>
<feature type="domain" description="Glycoside hydrolase family 3 N-terminal" evidence="5">
    <location>
        <begin position="44"/>
        <end position="369"/>
    </location>
</feature>
<comment type="similarity">
    <text evidence="1">Belongs to the glycosyl hydrolase 3 family.</text>
</comment>
<evidence type="ECO:0000256" key="1">
    <source>
        <dbReference type="ARBA" id="ARBA00005336"/>
    </source>
</evidence>
<feature type="chain" id="PRO_5032965314" description="Glycoside hydrolase family 3 N-terminal domain-containing protein" evidence="4">
    <location>
        <begin position="28"/>
        <end position="552"/>
    </location>
</feature>
<dbReference type="AlphaFoldDB" id="A0A7S8ICJ5"/>
<dbReference type="Pfam" id="PF00933">
    <property type="entry name" value="Glyco_hydro_3"/>
    <property type="match status" value="1"/>
</dbReference>
<dbReference type="PROSITE" id="PS00775">
    <property type="entry name" value="GLYCOSYL_HYDROL_F3"/>
    <property type="match status" value="1"/>
</dbReference>
<accession>A0A7S8ICJ5</accession>
<keyword evidence="4" id="KW-0732">Signal</keyword>
<dbReference type="GO" id="GO:0005975">
    <property type="term" value="P:carbohydrate metabolic process"/>
    <property type="evidence" value="ECO:0007669"/>
    <property type="project" value="InterPro"/>
</dbReference>
<dbReference type="Proteomes" id="UP000594468">
    <property type="component" value="Chromosome"/>
</dbReference>
<dbReference type="PRINTS" id="PR00133">
    <property type="entry name" value="GLHYDRLASE3"/>
</dbReference>
<dbReference type="GO" id="GO:0004553">
    <property type="term" value="F:hydrolase activity, hydrolyzing O-glycosyl compounds"/>
    <property type="evidence" value="ECO:0007669"/>
    <property type="project" value="InterPro"/>
</dbReference>
<dbReference type="InterPro" id="IPR036962">
    <property type="entry name" value="Glyco_hydro_3_N_sf"/>
</dbReference>
<dbReference type="Gene3D" id="3.20.20.300">
    <property type="entry name" value="Glycoside hydrolase, family 3, N-terminal domain"/>
    <property type="match status" value="1"/>
</dbReference>
<dbReference type="InterPro" id="IPR050226">
    <property type="entry name" value="NagZ_Beta-hexosaminidase"/>
</dbReference>
<feature type="signal peptide" evidence="4">
    <location>
        <begin position="1"/>
        <end position="27"/>
    </location>
</feature>
<dbReference type="KEGG" id="pmet:G4Y79_18245"/>
<dbReference type="RefSeq" id="WP_195169686.1">
    <property type="nucleotide sequence ID" value="NZ_CP062983.1"/>
</dbReference>
<evidence type="ECO:0000256" key="4">
    <source>
        <dbReference type="SAM" id="SignalP"/>
    </source>
</evidence>
<dbReference type="InterPro" id="IPR017853">
    <property type="entry name" value="GH"/>
</dbReference>
<dbReference type="GO" id="GO:0009254">
    <property type="term" value="P:peptidoglycan turnover"/>
    <property type="evidence" value="ECO:0007669"/>
    <property type="project" value="TreeGrafter"/>
</dbReference>
<dbReference type="EMBL" id="CP062983">
    <property type="protein sequence ID" value="QPC81615.1"/>
    <property type="molecule type" value="Genomic_DNA"/>
</dbReference>
<sequence length="552" mass="59264">MRQHRRNCFLLWAMFGMLALLVMPSRADETTDPAIESIIAQMSLRQQVAQMFVATFYGNPLNEPSRDFLQTYQPGMVALLPSNLGNPQQVAQLSNDMQAAITQAGGIPLFVAVDQEGGIIAHLEDGFTRWPVPMLLTATQNPELAYKVGEAYAEEMRAVGLNMNLAPVADLYTNPDNPIIGRRSFGARAEQVTPIVTAFAQGMQSGGVLAVAKHFPGHGDTSADSHVTLPVVDYDAARLHQVEMAPFVGLAQGGVGAIMTAHIWYPALEPESLVPASLSERVVTGVLRDEMAYQGLIMTDAMDMDAIDINHSPQEAALMAVMAGNDLILTGAHVSLEFQAQAIEGVIAAVEAGEIEAARITSSVRRILQAKQQMGVLDWAPVDVYMADEAVNLAAHAEVVTAMFEEGIAVAYGADQLPLQQNALLIYPASQPSLWRACAQYAPYQPMGYSDTPSADESAWARGAAAGASQVVIFTRNLAENAPLLELVNGLPPEKTIVVAMHAPEDWQVIPEVRGYVMTYSPLFAAYEPLCAILSGALPAKGQVVIDMAISP</sequence>
<keyword evidence="2" id="KW-0378">Hydrolase</keyword>
<gene>
    <name evidence="6" type="ORF">G4Y79_18245</name>
</gene>
<evidence type="ECO:0000313" key="7">
    <source>
        <dbReference type="Proteomes" id="UP000594468"/>
    </source>
</evidence>
<evidence type="ECO:0000313" key="6">
    <source>
        <dbReference type="EMBL" id="QPC81615.1"/>
    </source>
</evidence>
<name>A0A7S8ICJ5_9CHLR</name>
<dbReference type="PANTHER" id="PTHR30480">
    <property type="entry name" value="BETA-HEXOSAMINIDASE-RELATED"/>
    <property type="match status" value="1"/>
</dbReference>